<dbReference type="AlphaFoldDB" id="A0A0P0C4A1"/>
<accession>A0A0P0C4A1</accession>
<dbReference type="RefSeq" id="WP_062544485.1">
    <property type="nucleotide sequence ID" value="NZ_CP012643.1"/>
</dbReference>
<evidence type="ECO:0000313" key="2">
    <source>
        <dbReference type="Proteomes" id="UP000061382"/>
    </source>
</evidence>
<dbReference type="Proteomes" id="UP000061382">
    <property type="component" value="Chromosome"/>
</dbReference>
<dbReference type="EMBL" id="CP012643">
    <property type="protein sequence ID" value="ALI99955.1"/>
    <property type="molecule type" value="Genomic_DNA"/>
</dbReference>
<dbReference type="KEGG" id="rti:DC20_14460"/>
<keyword evidence="2" id="KW-1185">Reference proteome</keyword>
<dbReference type="PATRIC" id="fig|512763.3.peg.3180"/>
<protein>
    <submittedName>
        <fullName evidence="1">Uncharacterized protein</fullName>
    </submittedName>
</protein>
<dbReference type="OrthoDB" id="892590at2"/>
<gene>
    <name evidence="1" type="ORF">DC20_14460</name>
</gene>
<proteinExistence type="predicted"/>
<reference evidence="1 2" key="1">
    <citation type="submission" date="2015-08" db="EMBL/GenBank/DDBJ databases">
        <title>Complete genome sequence of Rufibacter tibetensis strain 1351t, a radiation-resistant bacterium from tibet plateau.</title>
        <authorList>
            <person name="Dai J."/>
        </authorList>
    </citation>
    <scope>NUCLEOTIDE SEQUENCE [LARGE SCALE GENOMIC DNA]</scope>
    <source>
        <strain evidence="1 2">1351</strain>
    </source>
</reference>
<organism evidence="1 2">
    <name type="scientific">Rufibacter tibetensis</name>
    <dbReference type="NCBI Taxonomy" id="512763"/>
    <lineage>
        <taxon>Bacteria</taxon>
        <taxon>Pseudomonadati</taxon>
        <taxon>Bacteroidota</taxon>
        <taxon>Cytophagia</taxon>
        <taxon>Cytophagales</taxon>
        <taxon>Hymenobacteraceae</taxon>
        <taxon>Rufibacter</taxon>
    </lineage>
</organism>
<evidence type="ECO:0000313" key="1">
    <source>
        <dbReference type="EMBL" id="ALI99955.1"/>
    </source>
</evidence>
<sequence>MKQNITENEREVIKLITFFKKRGERLAAEGTLTQEHEELNAACERLTQKIYNHADFRQQVLEKHETLKGIIEDHAQCPTCSKADMIKKTSVATNELGWKSNRYKCRRCNIEFTWNRPNNPWDMIPFLELCLQELDANIASQEIEGELKERAQEARDHMAVSLEQLRSAINSADTEKMQMEEQDKEMARMLHEFKKYLLIEKIKMEPFSEN</sequence>
<name>A0A0P0C4A1_9BACT</name>